<dbReference type="AlphaFoldDB" id="A0A1H6QTB0"/>
<dbReference type="Proteomes" id="UP000199532">
    <property type="component" value="Unassembled WGS sequence"/>
</dbReference>
<feature type="signal peptide" evidence="1">
    <location>
        <begin position="1"/>
        <end position="36"/>
    </location>
</feature>
<feature type="chain" id="PRO_5011542071" description="DUF8202 domain-containing protein" evidence="1">
    <location>
        <begin position="37"/>
        <end position="541"/>
    </location>
</feature>
<name>A0A1H6QTB0_9BACT</name>
<dbReference type="Pfam" id="PF26628">
    <property type="entry name" value="DUF8202"/>
    <property type="match status" value="1"/>
</dbReference>
<evidence type="ECO:0000313" key="3">
    <source>
        <dbReference type="EMBL" id="SEI44174.1"/>
    </source>
</evidence>
<feature type="domain" description="DUF8202" evidence="2">
    <location>
        <begin position="259"/>
        <end position="421"/>
    </location>
</feature>
<dbReference type="InterPro" id="IPR058515">
    <property type="entry name" value="DUF8202"/>
</dbReference>
<dbReference type="EMBL" id="FNXY01000001">
    <property type="protein sequence ID" value="SEI44174.1"/>
    <property type="molecule type" value="Genomic_DNA"/>
</dbReference>
<dbReference type="STRING" id="408657.SAMN04487995_0763"/>
<evidence type="ECO:0000313" key="4">
    <source>
        <dbReference type="Proteomes" id="UP000199532"/>
    </source>
</evidence>
<dbReference type="OrthoDB" id="2582440at2"/>
<protein>
    <recommendedName>
        <fullName evidence="2">DUF8202 domain-containing protein</fullName>
    </recommendedName>
</protein>
<dbReference type="RefSeq" id="WP_090332057.1">
    <property type="nucleotide sequence ID" value="NZ_FNXY01000001.1"/>
</dbReference>
<reference evidence="3 4" key="1">
    <citation type="submission" date="2016-10" db="EMBL/GenBank/DDBJ databases">
        <authorList>
            <person name="de Groot N.N."/>
        </authorList>
    </citation>
    <scope>NUCLEOTIDE SEQUENCE [LARGE SCALE GENOMIC DNA]</scope>
    <source>
        <strain evidence="3 4">DSM 19938</strain>
    </source>
</reference>
<sequence>MKQIFTTFQIGKRLKKIVMGCQVAAYLLAGITTTQAQSPGGVTGAMVWLKANSGTGTTTNGDAVTSWTSQPGTKSFTGTATYYTDEVNLANWNPVVRFNGTTDVLINSTVFGADAVNSNSTFIAAKILGTSTSLTSVIWGSSDVNDSFNRLNVHFPNGGTIYYDMGNAVAGGRIATPMAAADYNSNNIWTFRTGTVAVPAFNHQIFRNGLSAAAGNSAIGAYSLEGKELRIGSSVAGSQPWYGNLFETIVYEKDLTTLERQQVETYLAVKYGKTLPFDYVASDGSTVYSVAGYGSNIAGIGRDDTSLLLQKQSQSSNPGDQVLMSLNGAPQATNAANAGGIGLDRRYIIWGDNNLPGTSYASNLTSVNDLFNKWWKVENVGSIAQAVTLLFPANAVSAYTAPRIVRSATGSATTAVTYPMVLTPITVNGVDYFSYATAWAPGSSYFTFGGCLPIDAPEATIIQPTCSLATGTITINNPISGQTYSFDNGATYQASNIKSGLIPGIYQVMVKDGCGASVATPVTIEAADCCTPAAGTITLNP</sequence>
<gene>
    <name evidence="3" type="ORF">SAMN04487995_0763</name>
</gene>
<keyword evidence="1" id="KW-0732">Signal</keyword>
<accession>A0A1H6QTB0</accession>
<proteinExistence type="predicted"/>
<evidence type="ECO:0000259" key="2">
    <source>
        <dbReference type="Pfam" id="PF26628"/>
    </source>
</evidence>
<keyword evidence="4" id="KW-1185">Reference proteome</keyword>
<evidence type="ECO:0000256" key="1">
    <source>
        <dbReference type="SAM" id="SignalP"/>
    </source>
</evidence>
<organism evidence="3 4">
    <name type="scientific">Dyadobacter koreensis</name>
    <dbReference type="NCBI Taxonomy" id="408657"/>
    <lineage>
        <taxon>Bacteria</taxon>
        <taxon>Pseudomonadati</taxon>
        <taxon>Bacteroidota</taxon>
        <taxon>Cytophagia</taxon>
        <taxon>Cytophagales</taxon>
        <taxon>Spirosomataceae</taxon>
        <taxon>Dyadobacter</taxon>
    </lineage>
</organism>